<dbReference type="AlphaFoldDB" id="F0YCU0"/>
<dbReference type="InterPro" id="IPR019770">
    <property type="entry name" value="TIF_eIF_4E_CS"/>
</dbReference>
<gene>
    <name evidence="2" type="ORF">AURANDRAFT_6128</name>
    <name evidence="3" type="ORF">AURANDRAFT_6174</name>
</gene>
<dbReference type="OMA" id="ENICMAM"/>
<dbReference type="Proteomes" id="UP000002729">
    <property type="component" value="Unassembled WGS sequence"/>
</dbReference>
<comment type="similarity">
    <text evidence="1">Belongs to the eukaryotic initiation factor 4E family.</text>
</comment>
<reference evidence="3 4" key="1">
    <citation type="journal article" date="2011" name="Proc. Natl. Acad. Sci. U.S.A.">
        <title>Niche of harmful alga Aureococcus anophagefferens revealed through ecogenomics.</title>
        <authorList>
            <person name="Gobler C.J."/>
            <person name="Berry D.L."/>
            <person name="Dyhrman S.T."/>
            <person name="Wilhelm S.W."/>
            <person name="Salamov A."/>
            <person name="Lobanov A.V."/>
            <person name="Zhang Y."/>
            <person name="Collier J.L."/>
            <person name="Wurch L.L."/>
            <person name="Kustka A.B."/>
            <person name="Dill B.D."/>
            <person name="Shah M."/>
            <person name="VerBerkmoes N.C."/>
            <person name="Kuo A."/>
            <person name="Terry A."/>
            <person name="Pangilinan J."/>
            <person name="Lindquist E.A."/>
            <person name="Lucas S."/>
            <person name="Paulsen I.T."/>
            <person name="Hattenrath-Lehmann T.K."/>
            <person name="Talmage S.C."/>
            <person name="Walker E.A."/>
            <person name="Koch F."/>
            <person name="Burson A.M."/>
            <person name="Marcoval M.A."/>
            <person name="Tang Y.Z."/>
            <person name="Lecleir G.R."/>
            <person name="Coyne K.J."/>
            <person name="Berg G.M."/>
            <person name="Bertrand E.M."/>
            <person name="Saito M.A."/>
            <person name="Gladyshev V.N."/>
            <person name="Grigoriev I.V."/>
        </authorList>
    </citation>
    <scope>NUCLEOTIDE SEQUENCE [LARGE SCALE GENOMIC DNA]</scope>
    <source>
        <strain evidence="4">CCMP 1984</strain>
        <strain evidence="3">CCMP1984</strain>
    </source>
</reference>
<keyword evidence="1" id="KW-0648">Protein biosynthesis</keyword>
<dbReference type="InterPro" id="IPR001040">
    <property type="entry name" value="TIF_eIF_4E"/>
</dbReference>
<evidence type="ECO:0000256" key="1">
    <source>
        <dbReference type="RuleBase" id="RU004374"/>
    </source>
</evidence>
<evidence type="ECO:0000313" key="4">
    <source>
        <dbReference type="Proteomes" id="UP000002729"/>
    </source>
</evidence>
<dbReference type="PROSITE" id="PS00813">
    <property type="entry name" value="IF4E"/>
    <property type="match status" value="1"/>
</dbReference>
<dbReference type="OrthoDB" id="590761at2759"/>
<keyword evidence="1" id="KW-0694">RNA-binding</keyword>
<keyword evidence="1" id="KW-0396">Initiation factor</keyword>
<dbReference type="Gene3D" id="3.30.760.10">
    <property type="entry name" value="RNA Cap, Translation Initiation Factor Eif4e"/>
    <property type="match status" value="1"/>
</dbReference>
<feature type="non-terminal residue" evidence="3">
    <location>
        <position position="1"/>
    </location>
</feature>
<dbReference type="PANTHER" id="PTHR11960:SF18">
    <property type="entry name" value="EUKARYOTIC TRANSLATION INITIATION FACTOR 4E HOMOLOGOUS PROTEIN, ISOFORM B"/>
    <property type="match status" value="1"/>
</dbReference>
<dbReference type="InParanoid" id="F0YCU0"/>
<dbReference type="GO" id="GO:0016281">
    <property type="term" value="C:eukaryotic translation initiation factor 4F complex"/>
    <property type="evidence" value="ECO:0007669"/>
    <property type="project" value="TreeGrafter"/>
</dbReference>
<dbReference type="KEGG" id="aaf:AURANDRAFT_6174"/>
<name>F0YCU0_AURAN</name>
<dbReference type="GO" id="GO:0003743">
    <property type="term" value="F:translation initiation factor activity"/>
    <property type="evidence" value="ECO:0007669"/>
    <property type="project" value="UniProtKB-KW"/>
</dbReference>
<dbReference type="InterPro" id="IPR023398">
    <property type="entry name" value="TIF_eIF4e-like"/>
</dbReference>
<feature type="non-terminal residue" evidence="3">
    <location>
        <position position="169"/>
    </location>
</feature>
<dbReference type="EMBL" id="GL833132">
    <property type="protein sequence ID" value="EGB07117.1"/>
    <property type="molecule type" value="Genomic_DNA"/>
</dbReference>
<protein>
    <submittedName>
        <fullName evidence="3">Uncharacterized protein</fullName>
    </submittedName>
</protein>
<organism evidence="4">
    <name type="scientific">Aureococcus anophagefferens</name>
    <name type="common">Harmful bloom alga</name>
    <dbReference type="NCBI Taxonomy" id="44056"/>
    <lineage>
        <taxon>Eukaryota</taxon>
        <taxon>Sar</taxon>
        <taxon>Stramenopiles</taxon>
        <taxon>Ochrophyta</taxon>
        <taxon>Pelagophyceae</taxon>
        <taxon>Pelagomonadales</taxon>
        <taxon>Pelagomonadaceae</taxon>
        <taxon>Aureococcus</taxon>
    </lineage>
</organism>
<accession>F0YCU0</accession>
<dbReference type="RefSeq" id="XP_009038134.1">
    <property type="nucleotide sequence ID" value="XM_009039886.1"/>
</dbReference>
<dbReference type="RefSeq" id="XP_009038133.1">
    <property type="nucleotide sequence ID" value="XM_009039885.1"/>
</dbReference>
<dbReference type="eggNOG" id="KOG1669">
    <property type="taxonomic scope" value="Eukaryota"/>
</dbReference>
<proteinExistence type="inferred from homology"/>
<sequence>LDNRFAFFFMRRDRSEGGKDSQGYASSINKIGAFDSVQGFFGIYDHLVKPADLGNDSHVTDYHLFREGITPTWEDPHNKRGGKWIIRLRKVENLASLYFEELLLALIGEQFGDVGVHVCGVVVSVRQHEDIIAVWNSDAEDKDATNKIRDVIKSALDLPNFITLEYKRH</sequence>
<evidence type="ECO:0000313" key="2">
    <source>
        <dbReference type="EMBL" id="EGB07117.1"/>
    </source>
</evidence>
<dbReference type="GO" id="GO:0000340">
    <property type="term" value="F:RNA 7-methylguanosine cap binding"/>
    <property type="evidence" value="ECO:0007669"/>
    <property type="project" value="TreeGrafter"/>
</dbReference>
<dbReference type="Pfam" id="PF01652">
    <property type="entry name" value="IF4E"/>
    <property type="match status" value="1"/>
</dbReference>
<dbReference type="GeneID" id="20223401"/>
<dbReference type="GeneID" id="20223599"/>
<dbReference type="EMBL" id="GL833132">
    <property type="protein sequence ID" value="EGB07120.1"/>
    <property type="molecule type" value="Genomic_DNA"/>
</dbReference>
<dbReference type="KEGG" id="aaf:AURANDRAFT_6128"/>
<evidence type="ECO:0000313" key="3">
    <source>
        <dbReference type="EMBL" id="EGB07120.1"/>
    </source>
</evidence>
<keyword evidence="4" id="KW-1185">Reference proteome</keyword>
<dbReference type="PANTHER" id="PTHR11960">
    <property type="entry name" value="EUKARYOTIC TRANSLATION INITIATION FACTOR 4E RELATED"/>
    <property type="match status" value="1"/>
</dbReference>
<dbReference type="SUPFAM" id="SSF55418">
    <property type="entry name" value="eIF4e-like"/>
    <property type="match status" value="1"/>
</dbReference>